<dbReference type="CDD" id="cd02518">
    <property type="entry name" value="GT2_SpsF"/>
    <property type="match status" value="1"/>
</dbReference>
<keyword evidence="2" id="KW-1185">Reference proteome</keyword>
<reference evidence="1 2" key="1">
    <citation type="submission" date="2024-04" db="EMBL/GenBank/DDBJ databases">
        <title>Genome sequencing and metabolic network reconstruction of aminoacids and betaine degradation by Anoxynatronum sibiricum.</title>
        <authorList>
            <person name="Detkova E.N."/>
            <person name="Boltjanskaja Y.V."/>
            <person name="Mardanov A.V."/>
            <person name="Kevbrin V."/>
        </authorList>
    </citation>
    <scope>NUCLEOTIDE SEQUENCE [LARGE SCALE GENOMIC DNA]</scope>
    <source>
        <strain evidence="1 2">Z-7981</strain>
    </source>
</reference>
<dbReference type="Gene3D" id="3.90.550.10">
    <property type="entry name" value="Spore Coat Polysaccharide Biosynthesis Protein SpsA, Chain A"/>
    <property type="match status" value="1"/>
</dbReference>
<accession>A0ABU9VUK2</accession>
<protein>
    <submittedName>
        <fullName evidence="1">Glycosyltransferase family protein</fullName>
    </submittedName>
</protein>
<proteinExistence type="predicted"/>
<comment type="caution">
    <text evidence="1">The sequence shown here is derived from an EMBL/GenBank/DDBJ whole genome shotgun (WGS) entry which is preliminary data.</text>
</comment>
<organism evidence="1 2">
    <name type="scientific">Anoxynatronum sibiricum</name>
    <dbReference type="NCBI Taxonomy" id="210623"/>
    <lineage>
        <taxon>Bacteria</taxon>
        <taxon>Bacillati</taxon>
        <taxon>Bacillota</taxon>
        <taxon>Clostridia</taxon>
        <taxon>Eubacteriales</taxon>
        <taxon>Clostridiaceae</taxon>
        <taxon>Anoxynatronum</taxon>
    </lineage>
</organism>
<dbReference type="RefSeq" id="WP_343186094.1">
    <property type="nucleotide sequence ID" value="NZ_JBCITM010000009.1"/>
</dbReference>
<gene>
    <name evidence="1" type="ORF">AAIG11_09805</name>
</gene>
<evidence type="ECO:0000313" key="1">
    <source>
        <dbReference type="EMBL" id="MEN1760769.1"/>
    </source>
</evidence>
<evidence type="ECO:0000313" key="2">
    <source>
        <dbReference type="Proteomes" id="UP001407405"/>
    </source>
</evidence>
<name>A0ABU9VUK2_9CLOT</name>
<dbReference type="Proteomes" id="UP001407405">
    <property type="component" value="Unassembled WGS sequence"/>
</dbReference>
<sequence length="237" mass="27042">MNLCIVQARMGSNRLPGKVMKELNDIPMILYTLNRLKRSNFIDCLVLATSTLPEDDVLAERVQREGFEVFRGHGANVLKRYADCCREYGGTIVVRVTGDCPLIDPSMIDYALLYRRMHDLDYASTQSIRGLDTEVMTAAALFLAEEKADEDKYTEHVTSYMYTHPRLFKVGHAPLGEAYQKPYRLCVDEEADFEVVKRVISALGEMHCSDLEVIRYLDAHPDLASYNRHVKQKKLGE</sequence>
<dbReference type="InterPro" id="IPR003329">
    <property type="entry name" value="Cytidylyl_trans"/>
</dbReference>
<dbReference type="PANTHER" id="PTHR42866">
    <property type="entry name" value="3-DEOXY-MANNO-OCTULOSONATE CYTIDYLYLTRANSFERASE"/>
    <property type="match status" value="1"/>
</dbReference>
<dbReference type="EMBL" id="JBCITM010000009">
    <property type="protein sequence ID" value="MEN1760769.1"/>
    <property type="molecule type" value="Genomic_DNA"/>
</dbReference>
<dbReference type="PANTHER" id="PTHR42866:SF1">
    <property type="entry name" value="SPORE COAT POLYSACCHARIDE BIOSYNTHESIS PROTEIN SPSF"/>
    <property type="match status" value="1"/>
</dbReference>
<dbReference type="Pfam" id="PF02348">
    <property type="entry name" value="CTP_transf_3"/>
    <property type="match status" value="1"/>
</dbReference>
<dbReference type="SUPFAM" id="SSF53448">
    <property type="entry name" value="Nucleotide-diphospho-sugar transferases"/>
    <property type="match status" value="1"/>
</dbReference>
<dbReference type="InterPro" id="IPR029044">
    <property type="entry name" value="Nucleotide-diphossugar_trans"/>
</dbReference>